<proteinExistence type="predicted"/>
<gene>
    <name evidence="1" type="ORF">PAC_16447</name>
</gene>
<organism evidence="1 2">
    <name type="scientific">Phialocephala subalpina</name>
    <dbReference type="NCBI Taxonomy" id="576137"/>
    <lineage>
        <taxon>Eukaryota</taxon>
        <taxon>Fungi</taxon>
        <taxon>Dikarya</taxon>
        <taxon>Ascomycota</taxon>
        <taxon>Pezizomycotina</taxon>
        <taxon>Leotiomycetes</taxon>
        <taxon>Helotiales</taxon>
        <taxon>Mollisiaceae</taxon>
        <taxon>Phialocephala</taxon>
        <taxon>Phialocephala fortinii species complex</taxon>
    </lineage>
</organism>
<dbReference type="EMBL" id="FJOG01000038">
    <property type="protein sequence ID" value="CZR66546.1"/>
    <property type="molecule type" value="Genomic_DNA"/>
</dbReference>
<name>A0A1L7XNP1_9HELO</name>
<sequence>MVSKEEVTEQPYNQAIPDTCAVKTLPFRRSDGTLDPELAKFTVESGILSWGQVLPIYYGSLQEKLTNNANCRLEMLPGGTIMQHVYTYKFAARVGDWKVRRYYSNLRAGDPWDPDAEKFQAGWVVCHDDIDPLDIVQRVRAIGTRYGPGADVLYIGRYEWSYHWHNPKDPDFEEKFRDWAKSVLEADDDKEIRPFPEEVEGLTQEQRIEEKQKIALALHHKLEKGLLNPKRPPKEDDIPTLAEHISLLEKLLDSETRIFRNAYMHNILHAISKLKSIPREDEFGIKKRAGTLLDKWMKLLKVDPVSSPWYYVAPSIGIAGVRQGGYFIAMDAENFDLDFVKAYKCYCEVGDMTVREVVFSKGEERFGTYVGFPPLGGDEFAWLVFSGKKHQKFDADELIAIVYDGTYEVFQGLYHTVEVEADPREA</sequence>
<evidence type="ECO:0000313" key="1">
    <source>
        <dbReference type="EMBL" id="CZR66546.1"/>
    </source>
</evidence>
<reference evidence="1 2" key="1">
    <citation type="submission" date="2016-03" db="EMBL/GenBank/DDBJ databases">
        <authorList>
            <person name="Ploux O."/>
        </authorList>
    </citation>
    <scope>NUCLEOTIDE SEQUENCE [LARGE SCALE GENOMIC DNA]</scope>
    <source>
        <strain evidence="1 2">UAMH 11012</strain>
    </source>
</reference>
<dbReference type="AlphaFoldDB" id="A0A1L7XNP1"/>
<keyword evidence="2" id="KW-1185">Reference proteome</keyword>
<accession>A0A1L7XNP1</accession>
<dbReference type="STRING" id="576137.A0A1L7XNP1"/>
<dbReference type="Proteomes" id="UP000184330">
    <property type="component" value="Unassembled WGS sequence"/>
</dbReference>
<dbReference type="OrthoDB" id="265717at2759"/>
<protein>
    <submittedName>
        <fullName evidence="1">Uncharacterized protein</fullName>
    </submittedName>
</protein>
<evidence type="ECO:0000313" key="2">
    <source>
        <dbReference type="Proteomes" id="UP000184330"/>
    </source>
</evidence>